<dbReference type="KEGG" id="vg:40085798"/>
<keyword evidence="3 7" id="KW-0378">Hydrolase</keyword>
<dbReference type="CDD" id="cd07557">
    <property type="entry name" value="trimeric_dUTPase"/>
    <property type="match status" value="1"/>
</dbReference>
<accession>A0A218M2X5</accession>
<dbReference type="Pfam" id="PF00692">
    <property type="entry name" value="dUTPase"/>
    <property type="match status" value="1"/>
</dbReference>
<evidence type="ECO:0000313" key="7">
    <source>
        <dbReference type="EMBL" id="ASD50393.1"/>
    </source>
</evidence>
<protein>
    <recommendedName>
        <fullName evidence="2">dUTP diphosphatase</fullName>
        <ecNumber evidence="2">3.6.1.23</ecNumber>
    </recommendedName>
</protein>
<evidence type="ECO:0000259" key="6">
    <source>
        <dbReference type="Pfam" id="PF00692"/>
    </source>
</evidence>
<keyword evidence="4" id="KW-0546">Nucleotide metabolism</keyword>
<dbReference type="OrthoDB" id="12539at10239"/>
<dbReference type="GO" id="GO:0004170">
    <property type="term" value="F:dUTP diphosphatase activity"/>
    <property type="evidence" value="ECO:0007669"/>
    <property type="project" value="UniProtKB-EC"/>
</dbReference>
<proteinExistence type="inferred from homology"/>
<dbReference type="PANTHER" id="PTHR11241:SF0">
    <property type="entry name" value="DEOXYURIDINE 5'-TRIPHOSPHATE NUCLEOTIDOHYDROLASE"/>
    <property type="match status" value="1"/>
</dbReference>
<dbReference type="InterPro" id="IPR008181">
    <property type="entry name" value="dUTPase"/>
</dbReference>
<evidence type="ECO:0000256" key="2">
    <source>
        <dbReference type="ARBA" id="ARBA00012379"/>
    </source>
</evidence>
<evidence type="ECO:0000256" key="3">
    <source>
        <dbReference type="ARBA" id="ARBA00022801"/>
    </source>
</evidence>
<dbReference type="InterPro" id="IPR036157">
    <property type="entry name" value="dUTPase-like_sf"/>
</dbReference>
<feature type="region of interest" description="Disordered" evidence="5">
    <location>
        <begin position="240"/>
        <end position="261"/>
    </location>
</feature>
<dbReference type="EC" id="3.6.1.23" evidence="2"/>
<evidence type="ECO:0000256" key="4">
    <source>
        <dbReference type="ARBA" id="ARBA00023080"/>
    </source>
</evidence>
<reference evidence="7 8" key="1">
    <citation type="submission" date="2017-08" db="EMBL/GenBank/DDBJ databases">
        <title>Characterization and complete genome sequence of novel bacteriophage infecting the causal agent of bacterial fruit blotch, Acidovorax citrulli.</title>
        <authorList>
            <person name="Midani A.R."/>
            <person name="Park S.-H."/>
            <person name="Choi T.-J."/>
        </authorList>
    </citation>
    <scope>NUCLEOTIDE SEQUENCE [LARGE SCALE GENOMIC DNA]</scope>
</reference>
<comment type="similarity">
    <text evidence="1">Belongs to the dUTPase family.</text>
</comment>
<dbReference type="Gene3D" id="2.70.40.10">
    <property type="match status" value="1"/>
</dbReference>
<dbReference type="GeneID" id="40085798"/>
<dbReference type="EMBL" id="KY979132">
    <property type="protein sequence ID" value="ASD50393.1"/>
    <property type="molecule type" value="Genomic_DNA"/>
</dbReference>
<dbReference type="PANTHER" id="PTHR11241">
    <property type="entry name" value="DEOXYURIDINE 5'-TRIPHOSPHATE NUCLEOTIDOHYDROLASE"/>
    <property type="match status" value="1"/>
</dbReference>
<feature type="domain" description="dUTPase-like" evidence="6">
    <location>
        <begin position="149"/>
        <end position="259"/>
    </location>
</feature>
<sequence length="261" mass="28083">MSEENGAPLMETVVLKERRKPGPKPGAKAAREAAERAAQQLKNDTTVVFPSIGTALPTATAGFLDLGPMNLTLVGEAPQARELSSFERGLPQLGLFKVYDDAPDLEYKTEESACFDLPAYLNVDKVRAYSSANREWELPVGRGDNGVSNIVVPPGARVLIPTGYVFGIPKGYKLEIYPRSGTALKQDLGLANCTAQIDSDYVDQTFILLVNRSESRVTIEHGDRVAQAAPKVVTRLPFAALSTKPQQSTDRSGGFGSTGTK</sequence>
<dbReference type="GO" id="GO:0006226">
    <property type="term" value="P:dUMP biosynthetic process"/>
    <property type="evidence" value="ECO:0007669"/>
    <property type="project" value="InterPro"/>
</dbReference>
<evidence type="ECO:0000256" key="5">
    <source>
        <dbReference type="SAM" id="MobiDB-lite"/>
    </source>
</evidence>
<dbReference type="Proteomes" id="UP000224101">
    <property type="component" value="Segment"/>
</dbReference>
<dbReference type="SUPFAM" id="SSF51283">
    <property type="entry name" value="dUTPase-like"/>
    <property type="match status" value="1"/>
</dbReference>
<feature type="region of interest" description="Disordered" evidence="5">
    <location>
        <begin position="1"/>
        <end position="33"/>
    </location>
</feature>
<name>A0A218M2X5_9CAUD</name>
<evidence type="ECO:0000313" key="8">
    <source>
        <dbReference type="Proteomes" id="UP000224101"/>
    </source>
</evidence>
<keyword evidence="8" id="KW-1185">Reference proteome</keyword>
<evidence type="ECO:0000256" key="1">
    <source>
        <dbReference type="ARBA" id="ARBA00006581"/>
    </source>
</evidence>
<dbReference type="GO" id="GO:0046081">
    <property type="term" value="P:dUTP catabolic process"/>
    <property type="evidence" value="ECO:0007669"/>
    <property type="project" value="InterPro"/>
</dbReference>
<dbReference type="GO" id="GO:0000287">
    <property type="term" value="F:magnesium ion binding"/>
    <property type="evidence" value="ECO:0007669"/>
    <property type="project" value="InterPro"/>
</dbReference>
<dbReference type="RefSeq" id="YP_009609713.1">
    <property type="nucleotide sequence ID" value="NC_041997.1"/>
</dbReference>
<dbReference type="InterPro" id="IPR029054">
    <property type="entry name" value="dUTPase-like"/>
</dbReference>
<organism evidence="7 8">
    <name type="scientific">Acidovorax phage ACP17</name>
    <dbReference type="NCBI Taxonomy" id="2010329"/>
    <lineage>
        <taxon>Viruses</taxon>
        <taxon>Duplodnaviria</taxon>
        <taxon>Heunggongvirae</taxon>
        <taxon>Uroviricota</taxon>
        <taxon>Caudoviricetes</taxon>
        <taxon>Busanvirus</taxon>
        <taxon>Busanvirus ACP17</taxon>
    </lineage>
</organism>
<dbReference type="InterPro" id="IPR033704">
    <property type="entry name" value="dUTPase_trimeric"/>
</dbReference>